<comment type="caution">
    <text evidence="3">The sequence shown here is derived from an EMBL/GenBank/DDBJ whole genome shotgun (WGS) entry which is preliminary data.</text>
</comment>
<keyword evidence="1" id="KW-1133">Transmembrane helix</keyword>
<evidence type="ECO:0000259" key="2">
    <source>
        <dbReference type="Pfam" id="PF26604"/>
    </source>
</evidence>
<evidence type="ECO:0000313" key="4">
    <source>
        <dbReference type="Proteomes" id="UP001501237"/>
    </source>
</evidence>
<dbReference type="RefSeq" id="WP_344824584.1">
    <property type="nucleotide sequence ID" value="NZ_BAAAUV010000004.1"/>
</dbReference>
<sequence length="110" mass="12342">MTDFTQIGGALLILTAYMTAQAKVLDQDSYLYHVLNVTGSTVLTCLALTGREWGFLLLQGSWALVTAMSLAFRYRRKWLDDRGMLDFDPVRWEDRPVSESALGLPPEDAV</sequence>
<dbReference type="InterPro" id="IPR058058">
    <property type="entry name" value="CBU_0592-like"/>
</dbReference>
<keyword evidence="1" id="KW-0472">Membrane</keyword>
<dbReference type="EMBL" id="BAAAUV010000004">
    <property type="protein sequence ID" value="GAA3203730.1"/>
    <property type="molecule type" value="Genomic_DNA"/>
</dbReference>
<feature type="transmembrane region" description="Helical" evidence="1">
    <location>
        <begin position="53"/>
        <end position="72"/>
    </location>
</feature>
<proteinExistence type="predicted"/>
<keyword evidence="4" id="KW-1185">Reference proteome</keyword>
<dbReference type="Pfam" id="PF26604">
    <property type="entry name" value="CBU_0592"/>
    <property type="match status" value="1"/>
</dbReference>
<dbReference type="Proteomes" id="UP001501237">
    <property type="component" value="Unassembled WGS sequence"/>
</dbReference>
<keyword evidence="1" id="KW-0812">Transmembrane</keyword>
<gene>
    <name evidence="3" type="ORF">GCM10010468_17930</name>
</gene>
<evidence type="ECO:0000256" key="1">
    <source>
        <dbReference type="SAM" id="Phobius"/>
    </source>
</evidence>
<reference evidence="4" key="1">
    <citation type="journal article" date="2019" name="Int. J. Syst. Evol. Microbiol.">
        <title>The Global Catalogue of Microorganisms (GCM) 10K type strain sequencing project: providing services to taxonomists for standard genome sequencing and annotation.</title>
        <authorList>
            <consortium name="The Broad Institute Genomics Platform"/>
            <consortium name="The Broad Institute Genome Sequencing Center for Infectious Disease"/>
            <person name="Wu L."/>
            <person name="Ma J."/>
        </authorList>
    </citation>
    <scope>NUCLEOTIDE SEQUENCE [LARGE SCALE GENOMIC DNA]</scope>
    <source>
        <strain evidence="4">JCM 9377</strain>
    </source>
</reference>
<name>A0ABP6Q443_9ACTN</name>
<dbReference type="NCBIfam" id="NF047864">
    <property type="entry name" value="CBU_0592_membra"/>
    <property type="match status" value="1"/>
</dbReference>
<feature type="domain" description="CBU-0592-like" evidence="2">
    <location>
        <begin position="3"/>
        <end position="76"/>
    </location>
</feature>
<organism evidence="3 4">
    <name type="scientific">Actinocorallia longicatena</name>
    <dbReference type="NCBI Taxonomy" id="111803"/>
    <lineage>
        <taxon>Bacteria</taxon>
        <taxon>Bacillati</taxon>
        <taxon>Actinomycetota</taxon>
        <taxon>Actinomycetes</taxon>
        <taxon>Streptosporangiales</taxon>
        <taxon>Thermomonosporaceae</taxon>
        <taxon>Actinocorallia</taxon>
    </lineage>
</organism>
<accession>A0ABP6Q443</accession>
<protein>
    <recommendedName>
        <fullName evidence="2">CBU-0592-like domain-containing protein</fullName>
    </recommendedName>
</protein>
<evidence type="ECO:0000313" key="3">
    <source>
        <dbReference type="EMBL" id="GAA3203730.1"/>
    </source>
</evidence>